<sequence>MAEAAKNVLFIATSYGVERDEIVEPHTYVTDAGYRATVATPDNTSIQTLVDDKDAGPVVASTARLSDVVTDDYDLLVIPGGTINADTLRQDGDAVRLVKEFVDAGKPIAAICHAPWLMVEADAVVGKTLTSYPSVRTDINNAGGTWVNEAVVADETNGFTLITSRTPDDVEQFNHAIGKQLG</sequence>
<reference evidence="4" key="1">
    <citation type="submission" date="2016-10" db="EMBL/GenBank/DDBJ databases">
        <authorList>
            <person name="Varghese N."/>
            <person name="Submissions S."/>
        </authorList>
    </citation>
    <scope>NUCLEOTIDE SEQUENCE [LARGE SCALE GENOMIC DNA]</scope>
    <source>
        <strain evidence="4">DSM 22951</strain>
    </source>
</reference>
<dbReference type="GO" id="GO:0008233">
    <property type="term" value="F:peptidase activity"/>
    <property type="evidence" value="ECO:0007669"/>
    <property type="project" value="UniProtKB-KW"/>
</dbReference>
<dbReference type="OrthoDB" id="9792284at2"/>
<evidence type="ECO:0000313" key="3">
    <source>
        <dbReference type="EMBL" id="SSA35155.1"/>
    </source>
</evidence>
<keyword evidence="3" id="KW-0378">Hydrolase</keyword>
<comment type="similarity">
    <text evidence="1">Belongs to the peptidase C56 family.</text>
</comment>
<keyword evidence="3" id="KW-0645">Protease</keyword>
<gene>
    <name evidence="3" type="ORF">SAMN04489750_2500</name>
</gene>
<dbReference type="InterPro" id="IPR029062">
    <property type="entry name" value="Class_I_gatase-like"/>
</dbReference>
<dbReference type="PANTHER" id="PTHR42733:SF12">
    <property type="entry name" value="PROTEINASE"/>
    <property type="match status" value="1"/>
</dbReference>
<dbReference type="RefSeq" id="WP_109686245.1">
    <property type="nucleotide sequence ID" value="NZ_QGDN01000001.1"/>
</dbReference>
<dbReference type="Pfam" id="PF01965">
    <property type="entry name" value="DJ-1_PfpI"/>
    <property type="match status" value="1"/>
</dbReference>
<dbReference type="Gene3D" id="3.40.50.880">
    <property type="match status" value="1"/>
</dbReference>
<keyword evidence="4" id="KW-1185">Reference proteome</keyword>
<organism evidence="3 4">
    <name type="scientific">Branchiibius hedensis</name>
    <dbReference type="NCBI Taxonomy" id="672460"/>
    <lineage>
        <taxon>Bacteria</taxon>
        <taxon>Bacillati</taxon>
        <taxon>Actinomycetota</taxon>
        <taxon>Actinomycetes</taxon>
        <taxon>Micrococcales</taxon>
        <taxon>Dermacoccaceae</taxon>
        <taxon>Branchiibius</taxon>
    </lineage>
</organism>
<dbReference type="InterPro" id="IPR002818">
    <property type="entry name" value="DJ-1/PfpI"/>
</dbReference>
<dbReference type="PROSITE" id="PS51276">
    <property type="entry name" value="PEPTIDASE_C56_PFPI"/>
    <property type="match status" value="1"/>
</dbReference>
<dbReference type="SUPFAM" id="SSF52317">
    <property type="entry name" value="Class I glutamine amidotransferase-like"/>
    <property type="match status" value="1"/>
</dbReference>
<feature type="domain" description="DJ-1/PfpI" evidence="2">
    <location>
        <begin position="6"/>
        <end position="178"/>
    </location>
</feature>
<dbReference type="Proteomes" id="UP000250028">
    <property type="component" value="Unassembled WGS sequence"/>
</dbReference>
<name>A0A2Y8ZTD9_9MICO</name>
<dbReference type="NCBIfam" id="TIGR01382">
    <property type="entry name" value="PfpI"/>
    <property type="match status" value="1"/>
</dbReference>
<accession>A0A2Y8ZTD9</accession>
<evidence type="ECO:0000259" key="2">
    <source>
        <dbReference type="Pfam" id="PF01965"/>
    </source>
</evidence>
<dbReference type="GO" id="GO:0006508">
    <property type="term" value="P:proteolysis"/>
    <property type="evidence" value="ECO:0007669"/>
    <property type="project" value="UniProtKB-KW"/>
</dbReference>
<evidence type="ECO:0000256" key="1">
    <source>
        <dbReference type="ARBA" id="ARBA00008542"/>
    </source>
</evidence>
<dbReference type="InterPro" id="IPR006286">
    <property type="entry name" value="C56_PfpI-like"/>
</dbReference>
<dbReference type="EMBL" id="UESZ01000001">
    <property type="protein sequence ID" value="SSA35155.1"/>
    <property type="molecule type" value="Genomic_DNA"/>
</dbReference>
<proteinExistence type="inferred from homology"/>
<dbReference type="AlphaFoldDB" id="A0A2Y8ZTD9"/>
<dbReference type="PANTHER" id="PTHR42733">
    <property type="entry name" value="DJ-1 PROTEIN"/>
    <property type="match status" value="1"/>
</dbReference>
<protein>
    <submittedName>
        <fullName evidence="3">Protease I</fullName>
    </submittedName>
</protein>
<evidence type="ECO:0000313" key="4">
    <source>
        <dbReference type="Proteomes" id="UP000250028"/>
    </source>
</evidence>